<feature type="domain" description="Beta-lactamase-related" evidence="2">
    <location>
        <begin position="38"/>
        <end position="392"/>
    </location>
</feature>
<evidence type="ECO:0000259" key="2">
    <source>
        <dbReference type="Pfam" id="PF00144"/>
    </source>
</evidence>
<keyword evidence="3" id="KW-0378">Hydrolase</keyword>
<dbReference type="AlphaFoldDB" id="A0A0H5NX00"/>
<dbReference type="Pfam" id="PF00144">
    <property type="entry name" value="Beta-lactamase"/>
    <property type="match status" value="1"/>
</dbReference>
<dbReference type="RefSeq" id="WP_082668572.1">
    <property type="nucleotide sequence ID" value="NZ_CP031418.1"/>
</dbReference>
<dbReference type="EMBL" id="LN868938">
    <property type="protein sequence ID" value="CRY74541.1"/>
    <property type="molecule type" value="Genomic_DNA"/>
</dbReference>
<dbReference type="PANTHER" id="PTHR43319:SF3">
    <property type="entry name" value="BETA-LACTAMASE-RELATED DOMAIN-CONTAINING PROTEIN"/>
    <property type="match status" value="1"/>
</dbReference>
<reference evidence="4" key="1">
    <citation type="submission" date="2015-03" db="EMBL/GenBank/DDBJ databases">
        <authorList>
            <consortium name="Pathogen Informatics"/>
        </authorList>
    </citation>
    <scope>NUCLEOTIDE SEQUENCE [LARGE SCALE GENOMIC DNA]</scope>
    <source>
        <strain evidence="4">NCTC11134</strain>
    </source>
</reference>
<dbReference type="EC" id="3.5.2.6" evidence="3"/>
<accession>A0A0H5NX00</accession>
<organism evidence="3 4">
    <name type="scientific">Nocardia farcinica</name>
    <dbReference type="NCBI Taxonomy" id="37329"/>
    <lineage>
        <taxon>Bacteria</taxon>
        <taxon>Bacillati</taxon>
        <taxon>Actinomycetota</taxon>
        <taxon>Actinomycetes</taxon>
        <taxon>Mycobacteriales</taxon>
        <taxon>Nocardiaceae</taxon>
        <taxon>Nocardia</taxon>
    </lineage>
</organism>
<dbReference type="Proteomes" id="UP000057820">
    <property type="component" value="Chromosome 1"/>
</dbReference>
<evidence type="ECO:0000256" key="1">
    <source>
        <dbReference type="SAM" id="MobiDB-lite"/>
    </source>
</evidence>
<dbReference type="KEGG" id="nfr:ERS450000_00734"/>
<dbReference type="InterPro" id="IPR001466">
    <property type="entry name" value="Beta-lactam-related"/>
</dbReference>
<sequence length="424" mass="45366">MTEAQPRRRGPVDTIAPTSPDDIAGTCDPRFARVREEFARNFAERGEVGASVCVYLDGEPVVDLWGGTADPATGTAWQRDTVNVVMSATKGAAALCAHILRARGQLDFDAPVALYWPEFARHGKGGIRVRQVLSHQSGVCHVSSAVPEGGFFDWALMTALIEDTEPFWEPGTRHGYHPFTLGYILGELVLRITGQSIGTFFRTEVAEPLGLDFWIGLPAEHEARVAPSIAWELDCGDPLPPPIQAAIADPESMQARIGANDGGWFGNLWDTRAAHAAELPAAGGITNARGLARMYAPLSLDGALGDVRLVDPADLAGMRGVCTAGDVDAYLLFRTAFSLGFAKSWDNRRVPGHNSMIIGEDAFGAPGAGGQIGFADPSHRLAFGYTMTRHGLGMALDPRGQSLIDAVYQTLGSPTCLPGFWVRA</sequence>
<dbReference type="SUPFAM" id="SSF56601">
    <property type="entry name" value="beta-lactamase/transpeptidase-like"/>
    <property type="match status" value="1"/>
</dbReference>
<protein>
    <submittedName>
        <fullName evidence="3">Beta-lactamase</fullName>
        <ecNumber evidence="3">3.5.2.6</ecNumber>
    </submittedName>
</protein>
<dbReference type="PANTHER" id="PTHR43319">
    <property type="entry name" value="BETA-LACTAMASE-RELATED"/>
    <property type="match status" value="1"/>
</dbReference>
<name>A0A0H5NX00_NOCFR</name>
<dbReference type="GO" id="GO:0008800">
    <property type="term" value="F:beta-lactamase activity"/>
    <property type="evidence" value="ECO:0007669"/>
    <property type="project" value="UniProtKB-EC"/>
</dbReference>
<feature type="region of interest" description="Disordered" evidence="1">
    <location>
        <begin position="1"/>
        <end position="21"/>
    </location>
</feature>
<evidence type="ECO:0000313" key="3">
    <source>
        <dbReference type="EMBL" id="CRY74541.1"/>
    </source>
</evidence>
<gene>
    <name evidence="3" type="primary">ampC_1</name>
    <name evidence="3" type="ORF">ERS450000_00734</name>
</gene>
<evidence type="ECO:0000313" key="4">
    <source>
        <dbReference type="Proteomes" id="UP000057820"/>
    </source>
</evidence>
<dbReference type="Gene3D" id="3.40.710.10">
    <property type="entry name" value="DD-peptidase/beta-lactamase superfamily"/>
    <property type="match status" value="1"/>
</dbReference>
<dbReference type="InterPro" id="IPR052907">
    <property type="entry name" value="Beta-lactamase/esterase"/>
</dbReference>
<proteinExistence type="predicted"/>
<dbReference type="InterPro" id="IPR012338">
    <property type="entry name" value="Beta-lactam/transpept-like"/>
</dbReference>